<comment type="similarity">
    <text evidence="2 7">Belongs to the ExbD/TolR family.</text>
</comment>
<dbReference type="GO" id="GO:0022857">
    <property type="term" value="F:transmembrane transporter activity"/>
    <property type="evidence" value="ECO:0007669"/>
    <property type="project" value="InterPro"/>
</dbReference>
<dbReference type="Pfam" id="PF02472">
    <property type="entry name" value="ExbD"/>
    <property type="match status" value="1"/>
</dbReference>
<keyword evidence="7" id="KW-0813">Transport</keyword>
<dbReference type="GO" id="GO:0015031">
    <property type="term" value="P:protein transport"/>
    <property type="evidence" value="ECO:0007669"/>
    <property type="project" value="UniProtKB-KW"/>
</dbReference>
<evidence type="ECO:0000313" key="10">
    <source>
        <dbReference type="Proteomes" id="UP000030355"/>
    </source>
</evidence>
<reference evidence="10" key="1">
    <citation type="journal article" date="2014" name="Sci. Data">
        <title>Genomes of diverse isolates of the marine cyanobacterium Prochlorococcus.</title>
        <authorList>
            <person name="Biller S."/>
            <person name="Berube P."/>
            <person name="Thompson J."/>
            <person name="Kelly L."/>
            <person name="Roggensack S."/>
            <person name="Awad L."/>
            <person name="Roache-Johnson K."/>
            <person name="Ding H."/>
            <person name="Giovannoni S.J."/>
            <person name="Moore L.R."/>
            <person name="Chisholm S.W."/>
        </authorList>
    </citation>
    <scope>NUCLEOTIDE SEQUENCE [LARGE SCALE GENOMIC DNA]</scope>
    <source>
        <strain evidence="10">MIT 9201</strain>
    </source>
</reference>
<name>A0A0A2A669_PROMR</name>
<dbReference type="RefSeq" id="WP_241466713.1">
    <property type="nucleotide sequence ID" value="NZ_JNAL01000009.1"/>
</dbReference>
<evidence type="ECO:0000256" key="5">
    <source>
        <dbReference type="ARBA" id="ARBA00022989"/>
    </source>
</evidence>
<protein>
    <submittedName>
        <fullName evidence="9">Biopolymer transport protein ExbD/TolR</fullName>
    </submittedName>
</protein>
<dbReference type="PANTHER" id="PTHR30558">
    <property type="entry name" value="EXBD MEMBRANE COMPONENT OF PMF-DRIVEN MACROMOLECULE IMPORT SYSTEM"/>
    <property type="match status" value="1"/>
</dbReference>
<dbReference type="STRING" id="93057.EU95_0721"/>
<proteinExistence type="inferred from homology"/>
<evidence type="ECO:0000256" key="8">
    <source>
        <dbReference type="SAM" id="Phobius"/>
    </source>
</evidence>
<feature type="transmembrane region" description="Helical" evidence="8">
    <location>
        <begin position="20"/>
        <end position="38"/>
    </location>
</feature>
<dbReference type="EMBL" id="JNAL01000009">
    <property type="protein sequence ID" value="KGF96341.1"/>
    <property type="molecule type" value="Genomic_DNA"/>
</dbReference>
<evidence type="ECO:0000256" key="3">
    <source>
        <dbReference type="ARBA" id="ARBA00022475"/>
    </source>
</evidence>
<keyword evidence="4 7" id="KW-0812">Transmembrane</keyword>
<evidence type="ECO:0000256" key="2">
    <source>
        <dbReference type="ARBA" id="ARBA00005811"/>
    </source>
</evidence>
<keyword evidence="3" id="KW-1003">Cell membrane</keyword>
<dbReference type="Proteomes" id="UP000030355">
    <property type="component" value="Unassembled WGS sequence"/>
</dbReference>
<evidence type="ECO:0000256" key="1">
    <source>
        <dbReference type="ARBA" id="ARBA00004162"/>
    </source>
</evidence>
<keyword evidence="5 8" id="KW-1133">Transmembrane helix</keyword>
<evidence type="ECO:0000256" key="7">
    <source>
        <dbReference type="RuleBase" id="RU003879"/>
    </source>
</evidence>
<evidence type="ECO:0000256" key="6">
    <source>
        <dbReference type="ARBA" id="ARBA00023136"/>
    </source>
</evidence>
<dbReference type="Gene3D" id="3.30.420.270">
    <property type="match status" value="1"/>
</dbReference>
<dbReference type="GO" id="GO:0005886">
    <property type="term" value="C:plasma membrane"/>
    <property type="evidence" value="ECO:0007669"/>
    <property type="project" value="UniProtKB-SubCell"/>
</dbReference>
<evidence type="ECO:0000313" key="9">
    <source>
        <dbReference type="EMBL" id="KGF96341.1"/>
    </source>
</evidence>
<dbReference type="eggNOG" id="COG0848">
    <property type="taxonomic scope" value="Bacteria"/>
</dbReference>
<sequence length="135" mass="15687">MSMYFKKENETENLINILPMIDIIFAILSFFIISSLYLTKVDSIKVNLPKSSSAESVQNKIQIITVDKNEKIYFQSNEISSKNIYLSIQKYIEKMENPLVILRADDSLNYGFIINILDELRKIENLRIGIETDNE</sequence>
<keyword evidence="6 8" id="KW-0472">Membrane</keyword>
<dbReference type="PANTHER" id="PTHR30558:SF3">
    <property type="entry name" value="BIOPOLYMER TRANSPORT PROTEIN EXBD-RELATED"/>
    <property type="match status" value="1"/>
</dbReference>
<comment type="caution">
    <text evidence="9">The sequence shown here is derived from an EMBL/GenBank/DDBJ whole genome shotgun (WGS) entry which is preliminary data.</text>
</comment>
<dbReference type="AlphaFoldDB" id="A0A0A2A669"/>
<organism evidence="9 10">
    <name type="scientific">Prochlorococcus marinus str. MIT 9201</name>
    <dbReference type="NCBI Taxonomy" id="93057"/>
    <lineage>
        <taxon>Bacteria</taxon>
        <taxon>Bacillati</taxon>
        <taxon>Cyanobacteriota</taxon>
        <taxon>Cyanophyceae</taxon>
        <taxon>Synechococcales</taxon>
        <taxon>Prochlorococcaceae</taxon>
        <taxon>Prochlorococcus</taxon>
    </lineage>
</organism>
<keyword evidence="7" id="KW-0653">Protein transport</keyword>
<gene>
    <name evidence="9" type="ORF">EU95_0721</name>
</gene>
<dbReference type="InterPro" id="IPR003400">
    <property type="entry name" value="ExbD"/>
</dbReference>
<accession>A0A0A2A669</accession>
<comment type="subcellular location">
    <subcellularLocation>
        <location evidence="1">Cell membrane</location>
        <topology evidence="1">Single-pass membrane protein</topology>
    </subcellularLocation>
    <subcellularLocation>
        <location evidence="7">Cell membrane</location>
        <topology evidence="7">Single-pass type II membrane protein</topology>
    </subcellularLocation>
</comment>
<evidence type="ECO:0000256" key="4">
    <source>
        <dbReference type="ARBA" id="ARBA00022692"/>
    </source>
</evidence>